<dbReference type="AlphaFoldDB" id="A0AAD4N0D9"/>
<dbReference type="GO" id="GO:0016579">
    <property type="term" value="P:protein deubiquitination"/>
    <property type="evidence" value="ECO:0007669"/>
    <property type="project" value="TreeGrafter"/>
</dbReference>
<dbReference type="InterPro" id="IPR003323">
    <property type="entry name" value="OTU_dom"/>
</dbReference>
<sequence length="291" mass="32744">MSENEDLSPLAKLKSTQSKEKKELQAKIVHLKHSVTKEDKKRKKEVAAQIENFEKELRTRHETQLKELEHQLATLTTDNTTQKTDDTIETITTGKKPSKAQIRREKKNEAERRRAAAAEMDERNAEFSQRKIEFDEIKGVLLKKHLCIVDIAPDGDCLFNALAHQATTSGIGNLSGASLRHMAAEYLRANRDDFLPFLIGEEDNDEIDFDEYCSKVDQCCSQGGSWGGEPELRAISCALKRCIEVIQPNGQVTVIGGEFGAKPPLVITYHRFAYALGEHYNSTAILENKSE</sequence>
<feature type="region of interest" description="Disordered" evidence="2">
    <location>
        <begin position="93"/>
        <end position="112"/>
    </location>
</feature>
<dbReference type="Gene3D" id="3.90.70.80">
    <property type="match status" value="1"/>
</dbReference>
<dbReference type="InterPro" id="IPR038765">
    <property type="entry name" value="Papain-like_cys_pep_sf"/>
</dbReference>
<dbReference type="EMBL" id="JAKKPZ010000019">
    <property type="protein sequence ID" value="KAI1712173.1"/>
    <property type="molecule type" value="Genomic_DNA"/>
</dbReference>
<evidence type="ECO:0000313" key="4">
    <source>
        <dbReference type="EMBL" id="KAI1712173.1"/>
    </source>
</evidence>
<dbReference type="GO" id="GO:0006508">
    <property type="term" value="P:proteolysis"/>
    <property type="evidence" value="ECO:0007669"/>
    <property type="project" value="UniProtKB-KW"/>
</dbReference>
<evidence type="ECO:0000256" key="2">
    <source>
        <dbReference type="SAM" id="MobiDB-lite"/>
    </source>
</evidence>
<accession>A0AAD4N0D9</accession>
<feature type="domain" description="OTU" evidence="3">
    <location>
        <begin position="146"/>
        <end position="286"/>
    </location>
</feature>
<dbReference type="SUPFAM" id="SSF54001">
    <property type="entry name" value="Cysteine proteinases"/>
    <property type="match status" value="1"/>
</dbReference>
<evidence type="ECO:0000259" key="3">
    <source>
        <dbReference type="PROSITE" id="PS50802"/>
    </source>
</evidence>
<keyword evidence="5" id="KW-1185">Reference proteome</keyword>
<dbReference type="GO" id="GO:0004843">
    <property type="term" value="F:cysteine-type deubiquitinase activity"/>
    <property type="evidence" value="ECO:0007669"/>
    <property type="project" value="TreeGrafter"/>
</dbReference>
<feature type="region of interest" description="Disordered" evidence="2">
    <location>
        <begin position="1"/>
        <end position="24"/>
    </location>
</feature>
<keyword evidence="4" id="KW-0645">Protease</keyword>
<dbReference type="PANTHER" id="PTHR12419:SF10">
    <property type="entry name" value="DEUBIQUITINASE OTUD6B"/>
    <property type="match status" value="1"/>
</dbReference>
<dbReference type="InterPro" id="IPR050704">
    <property type="entry name" value="Peptidase_C85-like"/>
</dbReference>
<dbReference type="PANTHER" id="PTHR12419">
    <property type="entry name" value="OTU DOMAIN CONTAINING PROTEIN"/>
    <property type="match status" value="1"/>
</dbReference>
<evidence type="ECO:0000313" key="5">
    <source>
        <dbReference type="Proteomes" id="UP001201812"/>
    </source>
</evidence>
<gene>
    <name evidence="4" type="ORF">DdX_09716</name>
</gene>
<reference evidence="4" key="1">
    <citation type="submission" date="2022-01" db="EMBL/GenBank/DDBJ databases">
        <title>Genome Sequence Resource for Two Populations of Ditylenchus destructor, the Migratory Endoparasitic Phytonematode.</title>
        <authorList>
            <person name="Zhang H."/>
            <person name="Lin R."/>
            <person name="Xie B."/>
        </authorList>
    </citation>
    <scope>NUCLEOTIDE SEQUENCE</scope>
    <source>
        <strain evidence="4">BazhouSP</strain>
    </source>
</reference>
<keyword evidence="1" id="KW-0378">Hydrolase</keyword>
<dbReference type="InterPro" id="IPR049772">
    <property type="entry name" value="OTU_OTUD6"/>
</dbReference>
<dbReference type="CDD" id="cd22761">
    <property type="entry name" value="OTU_OTUD6"/>
    <property type="match status" value="1"/>
</dbReference>
<dbReference type="Pfam" id="PF02338">
    <property type="entry name" value="OTU"/>
    <property type="match status" value="1"/>
</dbReference>
<evidence type="ECO:0000256" key="1">
    <source>
        <dbReference type="ARBA" id="ARBA00022801"/>
    </source>
</evidence>
<proteinExistence type="predicted"/>
<dbReference type="PROSITE" id="PS50802">
    <property type="entry name" value="OTU"/>
    <property type="match status" value="1"/>
</dbReference>
<organism evidence="4 5">
    <name type="scientific">Ditylenchus destructor</name>
    <dbReference type="NCBI Taxonomy" id="166010"/>
    <lineage>
        <taxon>Eukaryota</taxon>
        <taxon>Metazoa</taxon>
        <taxon>Ecdysozoa</taxon>
        <taxon>Nematoda</taxon>
        <taxon>Chromadorea</taxon>
        <taxon>Rhabditida</taxon>
        <taxon>Tylenchina</taxon>
        <taxon>Tylenchomorpha</taxon>
        <taxon>Sphaerularioidea</taxon>
        <taxon>Anguinidae</taxon>
        <taxon>Anguininae</taxon>
        <taxon>Ditylenchus</taxon>
    </lineage>
</organism>
<name>A0AAD4N0D9_9BILA</name>
<dbReference type="Proteomes" id="UP001201812">
    <property type="component" value="Unassembled WGS sequence"/>
</dbReference>
<feature type="compositionally biased region" description="Basic and acidic residues" evidence="2">
    <location>
        <begin position="102"/>
        <end position="112"/>
    </location>
</feature>
<protein>
    <submittedName>
        <fullName evidence="4">OTU-like cysteine protease domain-containing protein</fullName>
    </submittedName>
</protein>
<comment type="caution">
    <text evidence="4">The sequence shown here is derived from an EMBL/GenBank/DDBJ whole genome shotgun (WGS) entry which is preliminary data.</text>
</comment>